<proteinExistence type="predicted"/>
<accession>A0A0F9B8I9</accession>
<dbReference type="EMBL" id="LAZR01053413">
    <property type="protein sequence ID" value="KKK80801.1"/>
    <property type="molecule type" value="Genomic_DNA"/>
</dbReference>
<comment type="caution">
    <text evidence="1">The sequence shown here is derived from an EMBL/GenBank/DDBJ whole genome shotgun (WGS) entry which is preliminary data.</text>
</comment>
<reference evidence="1" key="1">
    <citation type="journal article" date="2015" name="Nature">
        <title>Complex archaea that bridge the gap between prokaryotes and eukaryotes.</title>
        <authorList>
            <person name="Spang A."/>
            <person name="Saw J.H."/>
            <person name="Jorgensen S.L."/>
            <person name="Zaremba-Niedzwiedzka K."/>
            <person name="Martijn J."/>
            <person name="Lind A.E."/>
            <person name="van Eijk R."/>
            <person name="Schleper C."/>
            <person name="Guy L."/>
            <person name="Ettema T.J."/>
        </authorList>
    </citation>
    <scope>NUCLEOTIDE SEQUENCE</scope>
</reference>
<sequence length="40" mass="4489">MSQDPSCDYVDPDIAECELGEKVGEAEEYKRKHADDRGVC</sequence>
<protein>
    <submittedName>
        <fullName evidence="1">Uncharacterized protein</fullName>
    </submittedName>
</protein>
<gene>
    <name evidence="1" type="ORF">LCGC14_2819870</name>
</gene>
<organism evidence="1">
    <name type="scientific">marine sediment metagenome</name>
    <dbReference type="NCBI Taxonomy" id="412755"/>
    <lineage>
        <taxon>unclassified sequences</taxon>
        <taxon>metagenomes</taxon>
        <taxon>ecological metagenomes</taxon>
    </lineage>
</organism>
<name>A0A0F9B8I9_9ZZZZ</name>
<dbReference type="AlphaFoldDB" id="A0A0F9B8I9"/>
<evidence type="ECO:0000313" key="1">
    <source>
        <dbReference type="EMBL" id="KKK80801.1"/>
    </source>
</evidence>